<keyword evidence="5" id="KW-1185">Reference proteome</keyword>
<protein>
    <recommendedName>
        <fullName evidence="6">Outer membrane protein beta-barrel domain-containing protein</fullName>
    </recommendedName>
</protein>
<dbReference type="Proteomes" id="UP000199021">
    <property type="component" value="Unassembled WGS sequence"/>
</dbReference>
<dbReference type="EMBL" id="FOFB01000014">
    <property type="protein sequence ID" value="SEQ70462.1"/>
    <property type="molecule type" value="Genomic_DNA"/>
</dbReference>
<proteinExistence type="predicted"/>
<keyword evidence="3" id="KW-0472">Membrane</keyword>
<evidence type="ECO:0000256" key="3">
    <source>
        <dbReference type="SAM" id="Phobius"/>
    </source>
</evidence>
<evidence type="ECO:0000313" key="4">
    <source>
        <dbReference type="EMBL" id="SEQ70462.1"/>
    </source>
</evidence>
<dbReference type="RefSeq" id="WP_139211883.1">
    <property type="nucleotide sequence ID" value="NZ_FOFB01000014.1"/>
</dbReference>
<evidence type="ECO:0000256" key="2">
    <source>
        <dbReference type="SAM" id="MobiDB-lite"/>
    </source>
</evidence>
<dbReference type="AlphaFoldDB" id="A0A1H9I7E7"/>
<feature type="transmembrane region" description="Helical" evidence="3">
    <location>
        <begin position="42"/>
        <end position="61"/>
    </location>
</feature>
<sequence length="979" mass="109939">MLNRPFENKIRQSLQQHTTPVDTDALWDKVEPRLAQRSGPGLPFWLLCLIGAAGMGFFLLLSTKTPPTEKKASERLGVAPLSFIIDTASTTTGPSPLASLNSPEHFPPAVVMPNLLMLVINDPENNPLTVFYSGTKDTSIAITESKPASGLTPQQLAFLERQREADARLEAKMAELEATRAERRRIAAEKLQVNKKSTLAVTNAAESIEGTRTGTVPTYTELSPEEEAARLEAYRLAEAEKQERLEALRAKAQETTNKRLALEQAAAREMTARQAREEAEQRMAEKKEAARLAALEIEREEQARLAAELAAEEAEAERLAMEARKLKKEQLEAEKEVLLERKRKAAEELAERRRKKREGIESRLEADREAERIAAREEKRAEKEREEAERQAIADARQERKARKAAKEAALAAAKRAKEEQRAEQQRVARLAQEERRREEEAEKEAARLARLEAKRAERPSLPRTNAEKGTPSTVQLLREEAEAAAVAQAEKERMKKVAEKQKAAEKAARIALEARAEEERQKAERVQKAVQTQRAVAQKERQRRDAITRDSLLRVAKVMEKQAREINKRNRARFAAAEREARRQAAIDRKIASRERKLAMAEDRRQLQADALAKREQRSADKNARRQLLLAKRKQRSIDKDARKASLLASRAEKQARKRQLLAERSASKAAQKARREQLLAERRADRLSRKADRLALQEARRADRLARKSERMALREARRAERLAARLARRDARRLARAERRRLRKLRPQPYWTAEPMLAISLPLRSGGGSGDSGSNQDEKSLEGLTFQALAGHHRPNGLSLRSGISYSRINSKISSESTEQTTVSQTGVVTIIENPDGSRTEQIGTVQVPQTITTKARYYNSVTSLDIPLLLGYRFKGSKYSMMLEAGPTLNLSSGGSAHLRTADGYRSVGGNHFFSRRMGVGLLLQFSGEYQLSEKNALTAGLRIQGLGSFEDPAVAGYQTSYSLIGVSLGYRVRF</sequence>
<evidence type="ECO:0008006" key="6">
    <source>
        <dbReference type="Google" id="ProtNLM"/>
    </source>
</evidence>
<feature type="compositionally biased region" description="Basic and acidic residues" evidence="2">
    <location>
        <begin position="416"/>
        <end position="461"/>
    </location>
</feature>
<dbReference type="STRING" id="478744.SAMN05444359_11471"/>
<feature type="coiled-coil region" evidence="1">
    <location>
        <begin position="159"/>
        <end position="191"/>
    </location>
</feature>
<reference evidence="5" key="1">
    <citation type="submission" date="2016-10" db="EMBL/GenBank/DDBJ databases">
        <authorList>
            <person name="Varghese N."/>
            <person name="Submissions S."/>
        </authorList>
    </citation>
    <scope>NUCLEOTIDE SEQUENCE [LARGE SCALE GENOMIC DNA]</scope>
    <source>
        <strain evidence="5">DSM 24740</strain>
    </source>
</reference>
<feature type="region of interest" description="Disordered" evidence="2">
    <location>
        <begin position="348"/>
        <end position="474"/>
    </location>
</feature>
<feature type="region of interest" description="Disordered" evidence="2">
    <location>
        <begin position="660"/>
        <end position="679"/>
    </location>
</feature>
<organism evidence="4 5">
    <name type="scientific">Neolewinella agarilytica</name>
    <dbReference type="NCBI Taxonomy" id="478744"/>
    <lineage>
        <taxon>Bacteria</taxon>
        <taxon>Pseudomonadati</taxon>
        <taxon>Bacteroidota</taxon>
        <taxon>Saprospiria</taxon>
        <taxon>Saprospirales</taxon>
        <taxon>Lewinellaceae</taxon>
        <taxon>Neolewinella</taxon>
    </lineage>
</organism>
<name>A0A1H9I7E7_9BACT</name>
<evidence type="ECO:0000256" key="1">
    <source>
        <dbReference type="SAM" id="Coils"/>
    </source>
</evidence>
<keyword evidence="3" id="KW-0812">Transmembrane</keyword>
<keyword evidence="3" id="KW-1133">Transmembrane helix</keyword>
<dbReference type="InParanoid" id="A0A1H9I7E7"/>
<gene>
    <name evidence="4" type="ORF">SAMN05444359_11471</name>
</gene>
<feature type="compositionally biased region" description="Basic and acidic residues" evidence="2">
    <location>
        <begin position="358"/>
        <end position="399"/>
    </location>
</feature>
<keyword evidence="1" id="KW-0175">Coiled coil</keyword>
<evidence type="ECO:0000313" key="5">
    <source>
        <dbReference type="Proteomes" id="UP000199021"/>
    </source>
</evidence>
<accession>A0A1H9I7E7</accession>
<dbReference type="OrthoDB" id="1495796at2"/>